<dbReference type="STRING" id="1314776.A0A165Y0K7"/>
<sequence length="407" mass="44276">MPDLNSPLKLGSLLLKNRNIMASLTRNRSVLTNVPNALNIEYYGQRAIGGASLILTEGTLVSQQGTEWPHAPGIWSEEQVKAWTKVVDAIHSSGSFTFLQLWHVGRVAHPDMPEQKRAGTPVPGPSAIAARGGKFRTLPGKPGYVTPEVIDDPWIYVDQFRKGAQNAKAAGFDGVELHSANGYLVHQFLDSTANQRSDEWGGSIQNRCKFGLECLKAILETWEPSKVGIKINPCGGYNDVGMSLEETKATFGYYLEEISKLQLAYVQIVQYIPIMDPEIGGKKRATQHDVIETYGPLVNREETALLINGTLTPESANELISSGKADGAVFGNLWIGQPDFQRRIEAGLGDGAKVYGNPPTYYAVAPGASPRTGYGDYEFVTPLSEAEKEKVEAWKAEAVKVAPAASD</sequence>
<proteinExistence type="predicted"/>
<dbReference type="InterPro" id="IPR045247">
    <property type="entry name" value="Oye-like"/>
</dbReference>
<feature type="domain" description="NADH:flavin oxidoreductase/NADH oxidase N-terminal" evidence="1">
    <location>
        <begin position="4"/>
        <end position="349"/>
    </location>
</feature>
<dbReference type="Pfam" id="PF00724">
    <property type="entry name" value="Oxidored_FMN"/>
    <property type="match status" value="1"/>
</dbReference>
<dbReference type="CDD" id="cd02933">
    <property type="entry name" value="OYE_like_FMN"/>
    <property type="match status" value="1"/>
</dbReference>
<reference evidence="2 3" key="1">
    <citation type="journal article" date="2016" name="Mol. Biol. Evol.">
        <title>Comparative Genomics of Early-Diverging Mushroom-Forming Fungi Provides Insights into the Origins of Lignocellulose Decay Capabilities.</title>
        <authorList>
            <person name="Nagy L.G."/>
            <person name="Riley R."/>
            <person name="Tritt A."/>
            <person name="Adam C."/>
            <person name="Daum C."/>
            <person name="Floudas D."/>
            <person name="Sun H."/>
            <person name="Yadav J.S."/>
            <person name="Pangilinan J."/>
            <person name="Larsson K.H."/>
            <person name="Matsuura K."/>
            <person name="Barry K."/>
            <person name="Labutti K."/>
            <person name="Kuo R."/>
            <person name="Ohm R.A."/>
            <person name="Bhattacharya S.S."/>
            <person name="Shirouzu T."/>
            <person name="Yoshinaga Y."/>
            <person name="Martin F.M."/>
            <person name="Grigoriev I.V."/>
            <person name="Hibbett D.S."/>
        </authorList>
    </citation>
    <scope>NUCLEOTIDE SEQUENCE [LARGE SCALE GENOMIC DNA]</scope>
    <source>
        <strain evidence="2 3">HHB10207 ss-3</strain>
    </source>
</reference>
<dbReference type="PANTHER" id="PTHR22893:SF91">
    <property type="entry name" value="NADPH DEHYDROGENASE 2-RELATED"/>
    <property type="match status" value="1"/>
</dbReference>
<dbReference type="GO" id="GO:0010181">
    <property type="term" value="F:FMN binding"/>
    <property type="evidence" value="ECO:0007669"/>
    <property type="project" value="InterPro"/>
</dbReference>
<organism evidence="2 3">
    <name type="scientific">Sistotremastrum suecicum HHB10207 ss-3</name>
    <dbReference type="NCBI Taxonomy" id="1314776"/>
    <lineage>
        <taxon>Eukaryota</taxon>
        <taxon>Fungi</taxon>
        <taxon>Dikarya</taxon>
        <taxon>Basidiomycota</taxon>
        <taxon>Agaricomycotina</taxon>
        <taxon>Agaricomycetes</taxon>
        <taxon>Sistotremastrales</taxon>
        <taxon>Sistotremastraceae</taxon>
        <taxon>Sistotremastrum</taxon>
    </lineage>
</organism>
<accession>A0A165Y0K7</accession>
<protein>
    <submittedName>
        <fullName evidence="2">FMN-linked oxidoreductase</fullName>
    </submittedName>
</protein>
<dbReference type="Proteomes" id="UP000076798">
    <property type="component" value="Unassembled WGS sequence"/>
</dbReference>
<dbReference type="SUPFAM" id="SSF51395">
    <property type="entry name" value="FMN-linked oxidoreductases"/>
    <property type="match status" value="1"/>
</dbReference>
<gene>
    <name evidence="2" type="ORF">SISSUDRAFT_1055126</name>
</gene>
<dbReference type="EMBL" id="KV428298">
    <property type="protein sequence ID" value="KZT32747.1"/>
    <property type="molecule type" value="Genomic_DNA"/>
</dbReference>
<evidence type="ECO:0000313" key="2">
    <source>
        <dbReference type="EMBL" id="KZT32747.1"/>
    </source>
</evidence>
<dbReference type="PANTHER" id="PTHR22893">
    <property type="entry name" value="NADH OXIDOREDUCTASE-RELATED"/>
    <property type="match status" value="1"/>
</dbReference>
<dbReference type="GO" id="GO:0016491">
    <property type="term" value="F:oxidoreductase activity"/>
    <property type="evidence" value="ECO:0007669"/>
    <property type="project" value="InterPro"/>
</dbReference>
<dbReference type="InterPro" id="IPR013785">
    <property type="entry name" value="Aldolase_TIM"/>
</dbReference>
<name>A0A165Y0K7_9AGAM</name>
<evidence type="ECO:0000259" key="1">
    <source>
        <dbReference type="Pfam" id="PF00724"/>
    </source>
</evidence>
<keyword evidence="3" id="KW-1185">Reference proteome</keyword>
<evidence type="ECO:0000313" key="3">
    <source>
        <dbReference type="Proteomes" id="UP000076798"/>
    </source>
</evidence>
<dbReference type="AlphaFoldDB" id="A0A165Y0K7"/>
<dbReference type="InterPro" id="IPR001155">
    <property type="entry name" value="OxRdtase_FMN_N"/>
</dbReference>
<dbReference type="Gene3D" id="3.20.20.70">
    <property type="entry name" value="Aldolase class I"/>
    <property type="match status" value="1"/>
</dbReference>
<dbReference type="OrthoDB" id="276546at2759"/>